<keyword evidence="4" id="KW-1185">Reference proteome</keyword>
<dbReference type="InterPro" id="IPR029058">
    <property type="entry name" value="AB_hydrolase_fold"/>
</dbReference>
<proteinExistence type="predicted"/>
<evidence type="ECO:0000259" key="2">
    <source>
        <dbReference type="Pfam" id="PF01764"/>
    </source>
</evidence>
<dbReference type="EMBL" id="JAAMPC010000007">
    <property type="protein sequence ID" value="KAG2304075.1"/>
    <property type="molecule type" value="Genomic_DNA"/>
</dbReference>
<dbReference type="Gene3D" id="3.40.50.1820">
    <property type="entry name" value="alpha/beta hydrolase"/>
    <property type="match status" value="1"/>
</dbReference>
<keyword evidence="1" id="KW-0378">Hydrolase</keyword>
<dbReference type="Proteomes" id="UP000886595">
    <property type="component" value="Unassembled WGS sequence"/>
</dbReference>
<dbReference type="PANTHER" id="PTHR47418">
    <property type="entry name" value="ALPHA/BETA-HYDROLASES SUPERFAMILY PROTEIN"/>
    <property type="match status" value="1"/>
</dbReference>
<dbReference type="GO" id="GO:0016787">
    <property type="term" value="F:hydrolase activity"/>
    <property type="evidence" value="ECO:0007669"/>
    <property type="project" value="UniProtKB-KW"/>
</dbReference>
<evidence type="ECO:0000313" key="4">
    <source>
        <dbReference type="Proteomes" id="UP000886595"/>
    </source>
</evidence>
<organism evidence="3 4">
    <name type="scientific">Brassica carinata</name>
    <name type="common">Ethiopian mustard</name>
    <name type="synonym">Abyssinian cabbage</name>
    <dbReference type="NCBI Taxonomy" id="52824"/>
    <lineage>
        <taxon>Eukaryota</taxon>
        <taxon>Viridiplantae</taxon>
        <taxon>Streptophyta</taxon>
        <taxon>Embryophyta</taxon>
        <taxon>Tracheophyta</taxon>
        <taxon>Spermatophyta</taxon>
        <taxon>Magnoliopsida</taxon>
        <taxon>eudicotyledons</taxon>
        <taxon>Gunneridae</taxon>
        <taxon>Pentapetalae</taxon>
        <taxon>rosids</taxon>
        <taxon>malvids</taxon>
        <taxon>Brassicales</taxon>
        <taxon>Brassicaceae</taxon>
        <taxon>Brassiceae</taxon>
        <taxon>Brassica</taxon>
    </lineage>
</organism>
<dbReference type="SUPFAM" id="SSF53474">
    <property type="entry name" value="alpha/beta-Hydrolases"/>
    <property type="match status" value="1"/>
</dbReference>
<feature type="domain" description="Fungal lipase-type" evidence="2">
    <location>
        <begin position="155"/>
        <end position="253"/>
    </location>
</feature>
<dbReference type="InterPro" id="IPR002921">
    <property type="entry name" value="Fungal_lipase-type"/>
</dbReference>
<gene>
    <name evidence="3" type="ORF">Bca52824_032726</name>
</gene>
<dbReference type="CDD" id="cd00519">
    <property type="entry name" value="Lipase_3"/>
    <property type="match status" value="1"/>
</dbReference>
<protein>
    <recommendedName>
        <fullName evidence="2">Fungal lipase-type domain-containing protein</fullName>
    </recommendedName>
</protein>
<reference evidence="3 4" key="1">
    <citation type="submission" date="2020-02" db="EMBL/GenBank/DDBJ databases">
        <authorList>
            <person name="Ma Q."/>
            <person name="Huang Y."/>
            <person name="Song X."/>
            <person name="Pei D."/>
        </authorList>
    </citation>
    <scope>NUCLEOTIDE SEQUENCE [LARGE SCALE GENOMIC DNA]</scope>
    <source>
        <strain evidence="3">Sxm20200214</strain>
        <tissue evidence="3">Leaf</tissue>
    </source>
</reference>
<dbReference type="Pfam" id="PF01764">
    <property type="entry name" value="Lipase_3"/>
    <property type="match status" value="1"/>
</dbReference>
<dbReference type="AlphaFoldDB" id="A0A8X7SER6"/>
<sequence>MLVNLVNSHLLLRYCVDSPKVETFLALEMAMVTPIPAMGERARSMRFHGISSPGSRSSRSGVTEESVSRLIEEKIFVAVVNLINNAETPCAKPSSAAEEKPVASPAKEVSVETKVVVVKTEHEASASSAAKEVPVARPPITVEEEKYVVEKTQLEAIAEAARWFLNHELQTIRRCLDKYEGYKLRLVGHSLGGAIASLMAIMLRKMPREELGFDAEIISAVGYATPPCVSRELAENCSEFVTTIDDIIPRLSTASLARLRDEILQTDWTSVIEKEEWKSVLDLVTNAKLVVSSVQDAARKVSEYAKFGNKNDFPELPSSKNNHSDSLSTECETKDVVKLPEELYVPGAVYYLLLLNKALWILNMSV</sequence>
<name>A0A8X7SER6_BRACI</name>
<evidence type="ECO:0000256" key="1">
    <source>
        <dbReference type="ARBA" id="ARBA00022801"/>
    </source>
</evidence>
<dbReference type="GO" id="GO:0006629">
    <property type="term" value="P:lipid metabolic process"/>
    <property type="evidence" value="ECO:0007669"/>
    <property type="project" value="InterPro"/>
</dbReference>
<comment type="caution">
    <text evidence="3">The sequence shown here is derived from an EMBL/GenBank/DDBJ whole genome shotgun (WGS) entry which is preliminary data.</text>
</comment>
<evidence type="ECO:0000313" key="3">
    <source>
        <dbReference type="EMBL" id="KAG2304075.1"/>
    </source>
</evidence>
<dbReference type="OrthoDB" id="438440at2759"/>
<accession>A0A8X7SER6</accession>